<dbReference type="KEGG" id="spse:SULPSESMR1_03798"/>
<dbReference type="EMBL" id="CP022420">
    <property type="protein sequence ID" value="ASM75596.1"/>
    <property type="molecule type" value="Genomic_DNA"/>
</dbReference>
<dbReference type="GO" id="GO:0043565">
    <property type="term" value="F:sequence-specific DNA binding"/>
    <property type="evidence" value="ECO:0007669"/>
    <property type="project" value="InterPro"/>
</dbReference>
<feature type="region of interest" description="Disordered" evidence="4">
    <location>
        <begin position="331"/>
        <end position="364"/>
    </location>
</feature>
<dbReference type="Gene3D" id="3.40.50.880">
    <property type="match status" value="1"/>
</dbReference>
<keyword evidence="1" id="KW-0805">Transcription regulation</keyword>
<dbReference type="PROSITE" id="PS00041">
    <property type="entry name" value="HTH_ARAC_FAMILY_1"/>
    <property type="match status" value="1"/>
</dbReference>
<dbReference type="PANTHER" id="PTHR43130:SF11">
    <property type="entry name" value="TRANSCRIPTIONAL REGULATORY PROTEIN"/>
    <property type="match status" value="1"/>
</dbReference>
<dbReference type="Pfam" id="PF12833">
    <property type="entry name" value="HTH_18"/>
    <property type="match status" value="1"/>
</dbReference>
<evidence type="ECO:0000256" key="1">
    <source>
        <dbReference type="ARBA" id="ARBA00023015"/>
    </source>
</evidence>
<evidence type="ECO:0000256" key="4">
    <source>
        <dbReference type="SAM" id="MobiDB-lite"/>
    </source>
</evidence>
<dbReference type="PANTHER" id="PTHR43130">
    <property type="entry name" value="ARAC-FAMILY TRANSCRIPTIONAL REGULATOR"/>
    <property type="match status" value="1"/>
</dbReference>
<keyword evidence="2" id="KW-0238">DNA-binding</keyword>
<evidence type="ECO:0000313" key="6">
    <source>
        <dbReference type="EMBL" id="ASM75596.1"/>
    </source>
</evidence>
<dbReference type="Gene3D" id="1.10.10.60">
    <property type="entry name" value="Homeodomain-like"/>
    <property type="match status" value="2"/>
</dbReference>
<geneLocation type="plasmid" evidence="6 7">
    <name>pSMR1-5</name>
</geneLocation>
<keyword evidence="7" id="KW-1185">Reference proteome</keyword>
<dbReference type="OrthoDB" id="186587at2"/>
<accession>A0A221K9C5</accession>
<sequence length="364" mass="39814">MSGSGAEPLRVSIVALPDAVISTLAGLYDVLNGAAMMGLTRPGQRSFDVRIVGESAGPLMLASGVPVEVQAGVDEIAECEIVIVPSILLSSSGWQLGRYPKLTDWVTRMHASGARICSACSGVFLLAETGLFDGRDATVHFGYARIFSGLYPGVIIHPERVLVISGRHEELVSSGASNTWHDLVLYLIAHHVGATVAQDVARSFALQWHQDGLAPYMIFEAPTDHGDAEIAGAQSWLQKSFSVGSPVDEMIRRSRLAERTFKRRFAAATGLTPIAYVQRLRIEDAKRRLERTEDSVEEISWRVGYEDPAFFRRLFKRTTGMAPGAYRRRFQIPEFARDKPASAPDGRNGPDAAHLALTRKSQPQ</sequence>
<dbReference type="PRINTS" id="PR00032">
    <property type="entry name" value="HTHARAC"/>
</dbReference>
<dbReference type="SMART" id="SM00342">
    <property type="entry name" value="HTH_ARAC"/>
    <property type="match status" value="1"/>
</dbReference>
<dbReference type="InterPro" id="IPR018060">
    <property type="entry name" value="HTH_AraC"/>
</dbReference>
<dbReference type="Pfam" id="PF01965">
    <property type="entry name" value="DJ-1_PfpI"/>
    <property type="match status" value="1"/>
</dbReference>
<evidence type="ECO:0000259" key="5">
    <source>
        <dbReference type="PROSITE" id="PS01124"/>
    </source>
</evidence>
<dbReference type="SUPFAM" id="SSF46689">
    <property type="entry name" value="Homeodomain-like"/>
    <property type="match status" value="1"/>
</dbReference>
<dbReference type="RefSeq" id="WP_089423547.1">
    <property type="nucleotide sequence ID" value="NZ_CP022420.1"/>
</dbReference>
<dbReference type="InterPro" id="IPR052158">
    <property type="entry name" value="INH-QAR"/>
</dbReference>
<dbReference type="GO" id="GO:0003700">
    <property type="term" value="F:DNA-binding transcription factor activity"/>
    <property type="evidence" value="ECO:0007669"/>
    <property type="project" value="InterPro"/>
</dbReference>
<keyword evidence="3" id="KW-0804">Transcription</keyword>
<protein>
    <submittedName>
        <fullName evidence="6">HTH-type transcriptional regulator CdhR</fullName>
    </submittedName>
</protein>
<dbReference type="InterPro" id="IPR018062">
    <property type="entry name" value="HTH_AraC-typ_CS"/>
</dbReference>
<dbReference type="Proteomes" id="UP000199754">
    <property type="component" value="Plasmid pSMR1-5"/>
</dbReference>
<dbReference type="SUPFAM" id="SSF52317">
    <property type="entry name" value="Class I glutamine amidotransferase-like"/>
    <property type="match status" value="1"/>
</dbReference>
<dbReference type="InterPro" id="IPR009057">
    <property type="entry name" value="Homeodomain-like_sf"/>
</dbReference>
<dbReference type="CDD" id="cd03138">
    <property type="entry name" value="GATase1_AraC_2"/>
    <property type="match status" value="1"/>
</dbReference>
<gene>
    <name evidence="6" type="primary">cdhR</name>
    <name evidence="6" type="ORF">SULPSESMR1_03798</name>
</gene>
<keyword evidence="6" id="KW-0614">Plasmid</keyword>
<dbReference type="InterPro" id="IPR029062">
    <property type="entry name" value="Class_I_gatase-like"/>
</dbReference>
<evidence type="ECO:0000256" key="2">
    <source>
        <dbReference type="ARBA" id="ARBA00023125"/>
    </source>
</evidence>
<feature type="domain" description="HTH araC/xylS-type" evidence="5">
    <location>
        <begin position="231"/>
        <end position="329"/>
    </location>
</feature>
<dbReference type="AlphaFoldDB" id="A0A221K9C5"/>
<evidence type="ECO:0000313" key="7">
    <source>
        <dbReference type="Proteomes" id="UP000199754"/>
    </source>
</evidence>
<evidence type="ECO:0000256" key="3">
    <source>
        <dbReference type="ARBA" id="ARBA00023163"/>
    </source>
</evidence>
<reference evidence="6 7" key="1">
    <citation type="submission" date="2017-07" db="EMBL/GenBank/DDBJ databases">
        <title>Genome Sequence of Sulfitobacter pseudonitzschiae Strain SMR1 Isolated from a culture of the Diatom Skeletonema marinoi.</title>
        <authorList>
            <person name="Topel M."/>
            <person name="Pinder M.I.M."/>
            <person name="Johansson O.N."/>
            <person name="Kourtchenko O."/>
            <person name="Godhe A."/>
            <person name="Clarke A.K."/>
        </authorList>
    </citation>
    <scope>NUCLEOTIDE SEQUENCE [LARGE SCALE GENOMIC DNA]</scope>
    <source>
        <strain evidence="6 7">SMR1</strain>
        <plasmid evidence="6 7">pSMR1-5</plasmid>
    </source>
</reference>
<dbReference type="PROSITE" id="PS01124">
    <property type="entry name" value="HTH_ARAC_FAMILY_2"/>
    <property type="match status" value="1"/>
</dbReference>
<dbReference type="InterPro" id="IPR002818">
    <property type="entry name" value="DJ-1/PfpI"/>
</dbReference>
<name>A0A221K9C5_9RHOB</name>
<organism evidence="6 7">
    <name type="scientific">Pseudosulfitobacter pseudonitzschiae</name>
    <dbReference type="NCBI Taxonomy" id="1402135"/>
    <lineage>
        <taxon>Bacteria</taxon>
        <taxon>Pseudomonadati</taxon>
        <taxon>Pseudomonadota</taxon>
        <taxon>Alphaproteobacteria</taxon>
        <taxon>Rhodobacterales</taxon>
        <taxon>Roseobacteraceae</taxon>
        <taxon>Pseudosulfitobacter</taxon>
    </lineage>
</organism>
<dbReference type="InterPro" id="IPR020449">
    <property type="entry name" value="Tscrpt_reg_AraC-type_HTH"/>
</dbReference>
<proteinExistence type="predicted"/>